<comment type="subcellular location">
    <subcellularLocation>
        <location evidence="1">Membrane</location>
        <topology evidence="1">Multi-pass membrane protein</topology>
    </subcellularLocation>
</comment>
<accession>A0A4Y8Q1F1</accession>
<protein>
    <recommendedName>
        <fullName evidence="6">RDD domain-containing protein</fullName>
    </recommendedName>
</protein>
<keyword evidence="8" id="KW-1185">Reference proteome</keyword>
<dbReference type="GO" id="GO:0016020">
    <property type="term" value="C:membrane"/>
    <property type="evidence" value="ECO:0007669"/>
    <property type="project" value="UniProtKB-SubCell"/>
</dbReference>
<feature type="transmembrane region" description="Helical" evidence="5">
    <location>
        <begin position="30"/>
        <end position="53"/>
    </location>
</feature>
<evidence type="ECO:0000313" key="8">
    <source>
        <dbReference type="Proteomes" id="UP000298246"/>
    </source>
</evidence>
<feature type="transmembrane region" description="Helical" evidence="5">
    <location>
        <begin position="123"/>
        <end position="143"/>
    </location>
</feature>
<proteinExistence type="predicted"/>
<dbReference type="PANTHER" id="PTHR38480">
    <property type="entry name" value="SLR0254 PROTEIN"/>
    <property type="match status" value="1"/>
</dbReference>
<evidence type="ECO:0000256" key="5">
    <source>
        <dbReference type="SAM" id="Phobius"/>
    </source>
</evidence>
<feature type="domain" description="RDD" evidence="6">
    <location>
        <begin position="24"/>
        <end position="156"/>
    </location>
</feature>
<organism evidence="7 8">
    <name type="scientific">Paenibacillus athensensis</name>
    <dbReference type="NCBI Taxonomy" id="1967502"/>
    <lineage>
        <taxon>Bacteria</taxon>
        <taxon>Bacillati</taxon>
        <taxon>Bacillota</taxon>
        <taxon>Bacilli</taxon>
        <taxon>Bacillales</taxon>
        <taxon>Paenibacillaceae</taxon>
        <taxon>Paenibacillus</taxon>
    </lineage>
</organism>
<sequence length="265" mass="29361">MNDNIDHTLSIVTPEQVQLEFTMAGLGSRAAAHLIDGMILAGVNVLLVVAWSLVSHLMDGLLWSFDYAFAILIAAAVLLNVGYLIGTEALMGGQTPGKRVLGLRVLQNNGQSATVLSIIIRNLFRLIDLLPYGYFIGSIAMLASSRDKRLGDMVAGTIVVLERQDERRKRQRLIGKELALWATRLPELGDSAPFGESISPEDWRLLQAWAERVPVMHKPSLARWSQPIAAHFAAKLGHDHHPQLLDDPIAYLLALYKSLREDWEV</sequence>
<feature type="transmembrane region" description="Helical" evidence="5">
    <location>
        <begin position="65"/>
        <end position="85"/>
    </location>
</feature>
<reference evidence="7 8" key="1">
    <citation type="submission" date="2017-03" db="EMBL/GenBank/DDBJ databases">
        <title>Isolation of Levoglucosan Utilizing Bacteria.</title>
        <authorList>
            <person name="Arya A.S."/>
        </authorList>
    </citation>
    <scope>NUCLEOTIDE SEQUENCE [LARGE SCALE GENOMIC DNA]</scope>
    <source>
        <strain evidence="7 8">MEC069</strain>
    </source>
</reference>
<keyword evidence="2 5" id="KW-0812">Transmembrane</keyword>
<keyword evidence="3 5" id="KW-1133">Transmembrane helix</keyword>
<evidence type="ECO:0000259" key="6">
    <source>
        <dbReference type="Pfam" id="PF06271"/>
    </source>
</evidence>
<evidence type="ECO:0000313" key="7">
    <source>
        <dbReference type="EMBL" id="TFE87069.1"/>
    </source>
</evidence>
<dbReference type="Proteomes" id="UP000298246">
    <property type="component" value="Unassembled WGS sequence"/>
</dbReference>
<name>A0A4Y8Q1F1_9BACL</name>
<dbReference type="PANTHER" id="PTHR38480:SF1">
    <property type="entry name" value="SLR0254 PROTEIN"/>
    <property type="match status" value="1"/>
</dbReference>
<dbReference type="InterPro" id="IPR010432">
    <property type="entry name" value="RDD"/>
</dbReference>
<evidence type="ECO:0000256" key="1">
    <source>
        <dbReference type="ARBA" id="ARBA00004141"/>
    </source>
</evidence>
<dbReference type="RefSeq" id="WP_134753473.1">
    <property type="nucleotide sequence ID" value="NZ_MYFO02000013.1"/>
</dbReference>
<evidence type="ECO:0000256" key="3">
    <source>
        <dbReference type="ARBA" id="ARBA00022989"/>
    </source>
</evidence>
<evidence type="ECO:0000256" key="4">
    <source>
        <dbReference type="ARBA" id="ARBA00023136"/>
    </source>
</evidence>
<dbReference type="OrthoDB" id="9787732at2"/>
<dbReference type="Pfam" id="PF06271">
    <property type="entry name" value="RDD"/>
    <property type="match status" value="1"/>
</dbReference>
<evidence type="ECO:0000256" key="2">
    <source>
        <dbReference type="ARBA" id="ARBA00022692"/>
    </source>
</evidence>
<dbReference type="EMBL" id="MYFO01000015">
    <property type="protein sequence ID" value="TFE87069.1"/>
    <property type="molecule type" value="Genomic_DNA"/>
</dbReference>
<comment type="caution">
    <text evidence="7">The sequence shown here is derived from an EMBL/GenBank/DDBJ whole genome shotgun (WGS) entry which is preliminary data.</text>
</comment>
<dbReference type="AlphaFoldDB" id="A0A4Y8Q1F1"/>
<keyword evidence="4 5" id="KW-0472">Membrane</keyword>
<gene>
    <name evidence="7" type="ORF">B5M42_12945</name>
</gene>